<accession>A0A9P8Q0J1</accession>
<evidence type="ECO:0000313" key="1">
    <source>
        <dbReference type="EMBL" id="KAH3681791.1"/>
    </source>
</evidence>
<dbReference type="Proteomes" id="UP000774326">
    <property type="component" value="Unassembled WGS sequence"/>
</dbReference>
<protein>
    <submittedName>
        <fullName evidence="1">Uncharacterized protein</fullName>
    </submittedName>
</protein>
<reference evidence="1" key="1">
    <citation type="journal article" date="2021" name="Open Biol.">
        <title>Shared evolutionary footprints suggest mitochondrial oxidative damage underlies multiple complex I losses in fungi.</title>
        <authorList>
            <person name="Schikora-Tamarit M.A."/>
            <person name="Marcet-Houben M."/>
            <person name="Nosek J."/>
            <person name="Gabaldon T."/>
        </authorList>
    </citation>
    <scope>NUCLEOTIDE SEQUENCE</scope>
    <source>
        <strain evidence="1">CBS2887</strain>
    </source>
</reference>
<evidence type="ECO:0000313" key="2">
    <source>
        <dbReference type="Proteomes" id="UP000774326"/>
    </source>
</evidence>
<dbReference type="EMBL" id="JAEUBG010004206">
    <property type="protein sequence ID" value="KAH3681791.1"/>
    <property type="molecule type" value="Genomic_DNA"/>
</dbReference>
<keyword evidence="2" id="KW-1185">Reference proteome</keyword>
<name>A0A9P8Q0J1_WICPI</name>
<reference evidence="1" key="2">
    <citation type="submission" date="2021-01" db="EMBL/GenBank/DDBJ databases">
        <authorList>
            <person name="Schikora-Tamarit M.A."/>
        </authorList>
    </citation>
    <scope>NUCLEOTIDE SEQUENCE</scope>
    <source>
        <strain evidence="1">CBS2887</strain>
    </source>
</reference>
<gene>
    <name evidence="1" type="ORF">WICPIJ_007230</name>
</gene>
<comment type="caution">
    <text evidence="1">The sequence shown here is derived from an EMBL/GenBank/DDBJ whole genome shotgun (WGS) entry which is preliminary data.</text>
</comment>
<organism evidence="1 2">
    <name type="scientific">Wickerhamomyces pijperi</name>
    <name type="common">Yeast</name>
    <name type="synonym">Pichia pijperi</name>
    <dbReference type="NCBI Taxonomy" id="599730"/>
    <lineage>
        <taxon>Eukaryota</taxon>
        <taxon>Fungi</taxon>
        <taxon>Dikarya</taxon>
        <taxon>Ascomycota</taxon>
        <taxon>Saccharomycotina</taxon>
        <taxon>Saccharomycetes</taxon>
        <taxon>Phaffomycetales</taxon>
        <taxon>Wickerhamomycetaceae</taxon>
        <taxon>Wickerhamomyces</taxon>
    </lineage>
</organism>
<sequence length="143" mass="16432">MSLNGANLSGEEVHQVLGMVVSTWSIDYFPLTRRQDLRSRVARWREISQMVEPFKRDCVNITFFGQSVRLRNIVGVVTDFKPGVRLFISDNFITGIFSVNQHNFQEISLSVDSLQKQFIISHPNNFCEHVICVFNDFGLCVCQ</sequence>
<dbReference type="AlphaFoldDB" id="A0A9P8Q0J1"/>
<proteinExistence type="predicted"/>